<dbReference type="Pfam" id="PF00491">
    <property type="entry name" value="Arginase"/>
    <property type="match status" value="1"/>
</dbReference>
<dbReference type="GO" id="GO:0046872">
    <property type="term" value="F:metal ion binding"/>
    <property type="evidence" value="ECO:0007669"/>
    <property type="project" value="UniProtKB-KW"/>
</dbReference>
<dbReference type="AlphaFoldDB" id="A0A2H1YIK7"/>
<dbReference type="InterPro" id="IPR006035">
    <property type="entry name" value="Ureohydrolase"/>
</dbReference>
<dbReference type="GeneID" id="86942267"/>
<keyword evidence="2" id="KW-0378">Hydrolase</keyword>
<dbReference type="CDD" id="cd09988">
    <property type="entry name" value="Formimidoylglutamase"/>
    <property type="match status" value="1"/>
</dbReference>
<evidence type="ECO:0000256" key="2">
    <source>
        <dbReference type="ARBA" id="ARBA00022801"/>
    </source>
</evidence>
<protein>
    <submittedName>
        <fullName evidence="4">Arginase</fullName>
    </submittedName>
</protein>
<dbReference type="InterPro" id="IPR023696">
    <property type="entry name" value="Ureohydrolase_dom_sf"/>
</dbReference>
<dbReference type="PANTHER" id="PTHR11358:SF26">
    <property type="entry name" value="GUANIDINO ACID HYDROLASE, MITOCHONDRIAL"/>
    <property type="match status" value="1"/>
</dbReference>
<evidence type="ECO:0000256" key="1">
    <source>
        <dbReference type="ARBA" id="ARBA00022723"/>
    </source>
</evidence>
<dbReference type="Proteomes" id="UP000234211">
    <property type="component" value="Unassembled WGS sequence"/>
</dbReference>
<evidence type="ECO:0000313" key="5">
    <source>
        <dbReference type="Proteomes" id="UP000234211"/>
    </source>
</evidence>
<dbReference type="Gene3D" id="3.40.800.10">
    <property type="entry name" value="Ureohydrolase domain"/>
    <property type="match status" value="1"/>
</dbReference>
<organism evidence="4 5">
    <name type="scientific">Tenacibaculum piscium</name>
    <dbReference type="NCBI Taxonomy" id="1458515"/>
    <lineage>
        <taxon>Bacteria</taxon>
        <taxon>Pseudomonadati</taxon>
        <taxon>Bacteroidota</taxon>
        <taxon>Flavobacteriia</taxon>
        <taxon>Flavobacteriales</taxon>
        <taxon>Flavobacteriaceae</taxon>
        <taxon>Tenacibaculum</taxon>
    </lineage>
</organism>
<dbReference type="RefSeq" id="WP_101917976.1">
    <property type="nucleotide sequence ID" value="NZ_JAJGWR010000001.1"/>
</dbReference>
<dbReference type="GO" id="GO:0033389">
    <property type="term" value="P:putrescine biosynthetic process from arginine, via agmatine"/>
    <property type="evidence" value="ECO:0007669"/>
    <property type="project" value="TreeGrafter"/>
</dbReference>
<dbReference type="EMBL" id="OENF01000039">
    <property type="protein sequence ID" value="SOS75344.1"/>
    <property type="molecule type" value="Genomic_DNA"/>
</dbReference>
<proteinExistence type="inferred from homology"/>
<dbReference type="GO" id="GO:0008783">
    <property type="term" value="F:agmatinase activity"/>
    <property type="evidence" value="ECO:0007669"/>
    <property type="project" value="TreeGrafter"/>
</dbReference>
<dbReference type="SUPFAM" id="SSF52768">
    <property type="entry name" value="Arginase/deacetylase"/>
    <property type="match status" value="1"/>
</dbReference>
<evidence type="ECO:0000313" key="4">
    <source>
        <dbReference type="EMBL" id="SOS75344.1"/>
    </source>
</evidence>
<dbReference type="PANTHER" id="PTHR11358">
    <property type="entry name" value="ARGINASE/AGMATINASE"/>
    <property type="match status" value="1"/>
</dbReference>
<comment type="similarity">
    <text evidence="3">Belongs to the arginase family.</text>
</comment>
<gene>
    <name evidence="4" type="ORF">TNO020_440120</name>
</gene>
<accession>A0A2H1YIK7</accession>
<dbReference type="OrthoDB" id="931936at2"/>
<reference evidence="5" key="1">
    <citation type="submission" date="2017-11" db="EMBL/GenBank/DDBJ databases">
        <authorList>
            <person name="Duchaud E."/>
        </authorList>
    </citation>
    <scope>NUCLEOTIDE SEQUENCE [LARGE SCALE GENOMIC DNA]</scope>
    <source>
        <strain evidence="5">Tenacibaculum sp. TNO020</strain>
    </source>
</reference>
<sequence length="386" mass="44005">MDFNFFTPIEDSLVAHLMAQSTKSIGRNIDIHSKNNGFPDLKGVNIAILGIKEGRGAPDNKGCGDDLQYIRQKLYQLFPGNWETKIADLGDIAQGDTLKDSYFAVKSSVEYLLKQKIIPILIGGSQDITYANYRGYDSLGQTVNLVSVDSKFDLGAMNENLRSSSFLSKIIMEQPNNLFNYCNIGYQTYFNSQEEIELLDKLYFDAFRLGEVKDVTLVEPIMRDADIVSIDIGAVRQAEAPANKKAAPNGFYGEEICAITRYAGISDKVSSFGIYEYNSTFDSNYQTASLIAQMIWYFIEGVNARAKDYPFVSKENYHKFTVLLNDDDPINFYKSDKSGRWWMEINIISNNKHKRHTLIPCSYKDYQQALQRKMPDRWYKALQKMI</sequence>
<evidence type="ECO:0000256" key="3">
    <source>
        <dbReference type="PROSITE-ProRule" id="PRU00742"/>
    </source>
</evidence>
<name>A0A2H1YIK7_9FLAO</name>
<keyword evidence="1" id="KW-0479">Metal-binding</keyword>
<keyword evidence="5" id="KW-1185">Reference proteome</keyword>
<dbReference type="PROSITE" id="PS51409">
    <property type="entry name" value="ARGINASE_2"/>
    <property type="match status" value="1"/>
</dbReference>